<dbReference type="Proteomes" id="UP001485043">
    <property type="component" value="Unassembled WGS sequence"/>
</dbReference>
<dbReference type="EMBL" id="JALJOV010000150">
    <property type="protein sequence ID" value="KAK9866583.1"/>
    <property type="molecule type" value="Genomic_DNA"/>
</dbReference>
<reference evidence="1 2" key="1">
    <citation type="journal article" date="2024" name="Nat. Commun.">
        <title>Phylogenomics reveals the evolutionary origins of lichenization in chlorophyte algae.</title>
        <authorList>
            <person name="Puginier C."/>
            <person name="Libourel C."/>
            <person name="Otte J."/>
            <person name="Skaloud P."/>
            <person name="Haon M."/>
            <person name="Grisel S."/>
            <person name="Petersen M."/>
            <person name="Berrin J.G."/>
            <person name="Delaux P.M."/>
            <person name="Dal Grande F."/>
            <person name="Keller J."/>
        </authorList>
    </citation>
    <scope>NUCLEOTIDE SEQUENCE [LARGE SCALE GENOMIC DNA]</scope>
    <source>
        <strain evidence="1 2">SAG 2523</strain>
    </source>
</reference>
<comment type="caution">
    <text evidence="1">The sequence shown here is derived from an EMBL/GenBank/DDBJ whole genome shotgun (WGS) entry which is preliminary data.</text>
</comment>
<protein>
    <submittedName>
        <fullName evidence="1">Uncharacterized protein</fullName>
    </submittedName>
</protein>
<organism evidence="1 2">
    <name type="scientific">Apatococcus fuscideae</name>
    <dbReference type="NCBI Taxonomy" id="2026836"/>
    <lineage>
        <taxon>Eukaryota</taxon>
        <taxon>Viridiplantae</taxon>
        <taxon>Chlorophyta</taxon>
        <taxon>core chlorophytes</taxon>
        <taxon>Trebouxiophyceae</taxon>
        <taxon>Chlorellales</taxon>
        <taxon>Chlorellaceae</taxon>
        <taxon>Apatococcus</taxon>
    </lineage>
</organism>
<evidence type="ECO:0000313" key="2">
    <source>
        <dbReference type="Proteomes" id="UP001485043"/>
    </source>
</evidence>
<keyword evidence="2" id="KW-1185">Reference proteome</keyword>
<gene>
    <name evidence="1" type="ORF">WJX84_011226</name>
</gene>
<accession>A0AAW1TCB1</accession>
<dbReference type="AlphaFoldDB" id="A0AAW1TCB1"/>
<proteinExistence type="predicted"/>
<evidence type="ECO:0000313" key="1">
    <source>
        <dbReference type="EMBL" id="KAK9866583.1"/>
    </source>
</evidence>
<sequence>MQVGLAVERGLTGAIHWVMRLDIAQISLQLMSVLDRPGYVNTSIHRCQMVGCSSTHLAKWTVSGRLLAHYCYNQLLLRPASAGWTGAPCAADGSADALLGPSWAEPARCCADALPQQLDPSGGAG</sequence>
<name>A0AAW1TCB1_9CHLO</name>